<keyword evidence="2" id="KW-0028">Amino-acid biosynthesis</keyword>
<sequence>MQHRLAILDDYQDVAHGFADWAALEAEGVKVTTFREPFASRDALVSALADVSIVIAMRERTAFPREVFEKLPALQLLVTTGMANASINVAAATDHGVTVCGTPGSPTAAPELTWALLLAAARHLPAEENSLRAGTWQSTVGFELAGKTLGIVGLGKIGRRVAGYGRAFGMEVLAWSQNLTAAAAEEAGARLVSKEELFRASDVVTLHLRLSPRSENTVGEAELRLLGPEGILVNTARGPLVNQDALIRALSQGWIRGAALDVFDEEPLPAGHPLLAAPNTVLSPHLGYVTQESYREFYGGAFEDVTAWLAGSPIRTISG</sequence>
<evidence type="ECO:0000256" key="2">
    <source>
        <dbReference type="ARBA" id="ARBA00022605"/>
    </source>
</evidence>
<dbReference type="SUPFAM" id="SSF52283">
    <property type="entry name" value="Formate/glycerate dehydrogenase catalytic domain-like"/>
    <property type="match status" value="1"/>
</dbReference>
<dbReference type="CDD" id="cd12169">
    <property type="entry name" value="PGDH_like_1"/>
    <property type="match status" value="1"/>
</dbReference>
<comment type="similarity">
    <text evidence="1 5">Belongs to the D-isomer specific 2-hydroxyacid dehydrogenase family.</text>
</comment>
<dbReference type="PANTHER" id="PTHR42789">
    <property type="entry name" value="D-ISOMER SPECIFIC 2-HYDROXYACID DEHYDROGENASE FAMILY PROTEIN (AFU_ORTHOLOGUE AFUA_6G10090)"/>
    <property type="match status" value="1"/>
</dbReference>
<dbReference type="GO" id="GO:0051287">
    <property type="term" value="F:NAD binding"/>
    <property type="evidence" value="ECO:0007669"/>
    <property type="project" value="InterPro"/>
</dbReference>
<dbReference type="Proteomes" id="UP000294621">
    <property type="component" value="Unassembled WGS sequence"/>
</dbReference>
<accession>A0A4R5Y2Z3</accession>
<dbReference type="InterPro" id="IPR006139">
    <property type="entry name" value="D-isomer_2_OHA_DH_cat_dom"/>
</dbReference>
<dbReference type="Pfam" id="PF00389">
    <property type="entry name" value="2-Hacid_dh"/>
    <property type="match status" value="1"/>
</dbReference>
<keyword evidence="3 5" id="KW-0560">Oxidoreductase</keyword>
<gene>
    <name evidence="8" type="ORF">E2R57_09535</name>
</gene>
<keyword evidence="4" id="KW-0520">NAD</keyword>
<reference evidence="8 9" key="1">
    <citation type="submission" date="2019-03" db="EMBL/GenBank/DDBJ databases">
        <title>Genome Sequencing and Assembly of Various Microbes Isolated from Partially Reclaimed Soil and Acid Mine Drainage (AMD) Site.</title>
        <authorList>
            <person name="Steinbock B."/>
            <person name="Bechtold R."/>
            <person name="Sevigny J.L."/>
            <person name="Thomas D."/>
            <person name="Cuthill L.R."/>
            <person name="Aveiro Johannsen E.J."/>
            <person name="Thomas K."/>
            <person name="Ghosh A."/>
        </authorList>
    </citation>
    <scope>NUCLEOTIDE SEQUENCE [LARGE SCALE GENOMIC DNA]</scope>
    <source>
        <strain evidence="8 9">S-A1</strain>
    </source>
</reference>
<dbReference type="PANTHER" id="PTHR42789:SF1">
    <property type="entry name" value="D-ISOMER SPECIFIC 2-HYDROXYACID DEHYDROGENASE FAMILY PROTEIN (AFU_ORTHOLOGUE AFUA_6G10090)"/>
    <property type="match status" value="1"/>
</dbReference>
<dbReference type="InterPro" id="IPR050857">
    <property type="entry name" value="D-2-hydroxyacid_DH"/>
</dbReference>
<dbReference type="OrthoDB" id="117809at2"/>
<dbReference type="FunFam" id="3.40.50.720:FF:000203">
    <property type="entry name" value="D-3-phosphoglycerate dehydrogenase (SerA)"/>
    <property type="match status" value="1"/>
</dbReference>
<dbReference type="Gene3D" id="3.40.50.720">
    <property type="entry name" value="NAD(P)-binding Rossmann-like Domain"/>
    <property type="match status" value="2"/>
</dbReference>
<dbReference type="InterPro" id="IPR006140">
    <property type="entry name" value="D-isomer_DH_NAD-bd"/>
</dbReference>
<protein>
    <submittedName>
        <fullName evidence="8">D-2-hydroxyacid dehydrogenase family protein</fullName>
    </submittedName>
</protein>
<dbReference type="Pfam" id="PF02826">
    <property type="entry name" value="2-Hacid_dh_C"/>
    <property type="match status" value="1"/>
</dbReference>
<organism evidence="8 9">
    <name type="scientific">Arthrobacter nitrophenolicus</name>
    <dbReference type="NCBI Taxonomy" id="683150"/>
    <lineage>
        <taxon>Bacteria</taxon>
        <taxon>Bacillati</taxon>
        <taxon>Actinomycetota</taxon>
        <taxon>Actinomycetes</taxon>
        <taxon>Micrococcales</taxon>
        <taxon>Micrococcaceae</taxon>
        <taxon>Arthrobacter</taxon>
    </lineage>
</organism>
<dbReference type="SUPFAM" id="SSF51735">
    <property type="entry name" value="NAD(P)-binding Rossmann-fold domains"/>
    <property type="match status" value="1"/>
</dbReference>
<evidence type="ECO:0000256" key="3">
    <source>
        <dbReference type="ARBA" id="ARBA00023002"/>
    </source>
</evidence>
<feature type="domain" description="D-isomer specific 2-hydroxyacid dehydrogenase NAD-binding" evidence="7">
    <location>
        <begin position="115"/>
        <end position="287"/>
    </location>
</feature>
<dbReference type="PROSITE" id="PS00065">
    <property type="entry name" value="D_2_HYDROXYACID_DH_1"/>
    <property type="match status" value="1"/>
</dbReference>
<name>A0A4R5Y2Z3_9MICC</name>
<evidence type="ECO:0000256" key="4">
    <source>
        <dbReference type="ARBA" id="ARBA00023027"/>
    </source>
</evidence>
<comment type="caution">
    <text evidence="8">The sequence shown here is derived from an EMBL/GenBank/DDBJ whole genome shotgun (WGS) entry which is preliminary data.</text>
</comment>
<dbReference type="AlphaFoldDB" id="A0A4R5Y2Z3"/>
<dbReference type="InterPro" id="IPR036291">
    <property type="entry name" value="NAD(P)-bd_dom_sf"/>
</dbReference>
<dbReference type="InterPro" id="IPR029752">
    <property type="entry name" value="D-isomer_DH_CS1"/>
</dbReference>
<dbReference type="RefSeq" id="WP_133348529.1">
    <property type="nucleotide sequence ID" value="NZ_SMZQ01000004.1"/>
</dbReference>
<evidence type="ECO:0000313" key="9">
    <source>
        <dbReference type="Proteomes" id="UP000294621"/>
    </source>
</evidence>
<evidence type="ECO:0000256" key="1">
    <source>
        <dbReference type="ARBA" id="ARBA00005854"/>
    </source>
</evidence>
<evidence type="ECO:0000259" key="7">
    <source>
        <dbReference type="Pfam" id="PF02826"/>
    </source>
</evidence>
<dbReference type="STRING" id="683150.G205_15830"/>
<dbReference type="GO" id="GO:0008652">
    <property type="term" value="P:amino acid biosynthetic process"/>
    <property type="evidence" value="ECO:0007669"/>
    <property type="project" value="UniProtKB-KW"/>
</dbReference>
<evidence type="ECO:0000313" key="8">
    <source>
        <dbReference type="EMBL" id="TDL37966.1"/>
    </source>
</evidence>
<dbReference type="EMBL" id="SMZQ01000004">
    <property type="protein sequence ID" value="TDL37966.1"/>
    <property type="molecule type" value="Genomic_DNA"/>
</dbReference>
<feature type="domain" description="D-isomer specific 2-hydroxyacid dehydrogenase catalytic" evidence="6">
    <location>
        <begin position="22"/>
        <end position="315"/>
    </location>
</feature>
<proteinExistence type="inferred from homology"/>
<evidence type="ECO:0000256" key="5">
    <source>
        <dbReference type="RuleBase" id="RU003719"/>
    </source>
</evidence>
<evidence type="ECO:0000259" key="6">
    <source>
        <dbReference type="Pfam" id="PF00389"/>
    </source>
</evidence>
<dbReference type="GO" id="GO:0016616">
    <property type="term" value="F:oxidoreductase activity, acting on the CH-OH group of donors, NAD or NADP as acceptor"/>
    <property type="evidence" value="ECO:0007669"/>
    <property type="project" value="InterPro"/>
</dbReference>